<dbReference type="InterPro" id="IPR058407">
    <property type="entry name" value="DUF8094"/>
</dbReference>
<keyword evidence="2" id="KW-0812">Transmembrane</keyword>
<evidence type="ECO:0000313" key="5">
    <source>
        <dbReference type="Proteomes" id="UP001500752"/>
    </source>
</evidence>
<sequence>MRLLISVLSILLGAVALVVGIGQKTFWAPPEIATATLAVPLEGAPVTVVGPGVASVPGSPADIAIDADGEFTLSLGRSADVDAWVGNAAHNTISGVDAEQGTLVAAHTAGDATVPNPQDSDLWVATQSAEGHLVHQWTEPAEGDWSLLIAADGTQPAPTAVTVSWPNDASTPFAVPLMIVGALLLIFGIALAFGMRRGGGGSRPGGRRSVGGTPAGGRGFEEAAFGGAPTGPIGTVGGKPASDAPTGLIDTVGGKPSGEAPTGPIGTVGGKPSGEEPEGRGEPPVVRRAATRIAAVAAAAALAVLPAVPAQAQLQATPTPSPSSGPASESAAPEDSYPVLLQPQLERILESVVGAVEEGDKSKDAGKLEDRVGGNALELRKANYALQAKGADIEAPVPLAASPVRSAAVTTTTEWPRTAMAVTWVKDAKVPQVLVLRQDSARDNYKLVSGPSALPGSSFPGIAVGDTSVRTLPLDAELSHTPKDAVQAVADYLSDANSDAKDKVQDNVFISSMHKAQDDLKEANKNANIKFSRSVDEKQTVALSTPDGGALVTAYVTSTVTSTPKEEGGTIQLDVLSHASAGEGSTDKGVDVVYGEPMVLYVPASGSQDKISMLAADDVFLSAKVK</sequence>
<name>A0ABP7CBI1_9MICC</name>
<keyword evidence="2" id="KW-1133">Transmembrane helix</keyword>
<feature type="transmembrane region" description="Helical" evidence="2">
    <location>
        <begin position="173"/>
        <end position="193"/>
    </location>
</feature>
<evidence type="ECO:0000313" key="4">
    <source>
        <dbReference type="EMBL" id="GAA3682805.1"/>
    </source>
</evidence>
<dbReference type="EMBL" id="BAABEO010000012">
    <property type="protein sequence ID" value="GAA3682805.1"/>
    <property type="molecule type" value="Genomic_DNA"/>
</dbReference>
<dbReference type="Pfam" id="PF26366">
    <property type="entry name" value="DUF8094"/>
    <property type="match status" value="1"/>
</dbReference>
<feature type="domain" description="DUF8094" evidence="3">
    <location>
        <begin position="338"/>
        <end position="610"/>
    </location>
</feature>
<organism evidence="4 5">
    <name type="scientific">Arthrobacter ginkgonis</name>
    <dbReference type="NCBI Taxonomy" id="1630594"/>
    <lineage>
        <taxon>Bacteria</taxon>
        <taxon>Bacillati</taxon>
        <taxon>Actinomycetota</taxon>
        <taxon>Actinomycetes</taxon>
        <taxon>Micrococcales</taxon>
        <taxon>Micrococcaceae</taxon>
        <taxon>Arthrobacter</taxon>
    </lineage>
</organism>
<evidence type="ECO:0000256" key="2">
    <source>
        <dbReference type="SAM" id="Phobius"/>
    </source>
</evidence>
<evidence type="ECO:0000259" key="3">
    <source>
        <dbReference type="Pfam" id="PF26366"/>
    </source>
</evidence>
<dbReference type="Proteomes" id="UP001500752">
    <property type="component" value="Unassembled WGS sequence"/>
</dbReference>
<protein>
    <recommendedName>
        <fullName evidence="3">DUF8094 domain-containing protein</fullName>
    </recommendedName>
</protein>
<dbReference type="RefSeq" id="WP_345150597.1">
    <property type="nucleotide sequence ID" value="NZ_BAABEO010000012.1"/>
</dbReference>
<gene>
    <name evidence="4" type="ORF">GCM10023081_20970</name>
</gene>
<feature type="region of interest" description="Disordered" evidence="1">
    <location>
        <begin position="198"/>
        <end position="284"/>
    </location>
</feature>
<keyword evidence="5" id="KW-1185">Reference proteome</keyword>
<feature type="region of interest" description="Disordered" evidence="1">
    <location>
        <begin position="314"/>
        <end position="335"/>
    </location>
</feature>
<evidence type="ECO:0000256" key="1">
    <source>
        <dbReference type="SAM" id="MobiDB-lite"/>
    </source>
</evidence>
<comment type="caution">
    <text evidence="4">The sequence shown here is derived from an EMBL/GenBank/DDBJ whole genome shotgun (WGS) entry which is preliminary data.</text>
</comment>
<accession>A0ABP7CBI1</accession>
<keyword evidence="2" id="KW-0472">Membrane</keyword>
<proteinExistence type="predicted"/>
<reference evidence="5" key="1">
    <citation type="journal article" date="2019" name="Int. J. Syst. Evol. Microbiol.">
        <title>The Global Catalogue of Microorganisms (GCM) 10K type strain sequencing project: providing services to taxonomists for standard genome sequencing and annotation.</title>
        <authorList>
            <consortium name="The Broad Institute Genomics Platform"/>
            <consortium name="The Broad Institute Genome Sequencing Center for Infectious Disease"/>
            <person name="Wu L."/>
            <person name="Ma J."/>
        </authorList>
    </citation>
    <scope>NUCLEOTIDE SEQUENCE [LARGE SCALE GENOMIC DNA]</scope>
    <source>
        <strain evidence="5">JCM 30742</strain>
    </source>
</reference>
<feature type="compositionally biased region" description="Low complexity" evidence="1">
    <location>
        <begin position="314"/>
        <end position="334"/>
    </location>
</feature>